<evidence type="ECO:0000313" key="3">
    <source>
        <dbReference type="Proteomes" id="UP000242205"/>
    </source>
</evidence>
<keyword evidence="1" id="KW-1133">Transmembrane helix</keyword>
<dbReference type="EMBL" id="CP025682">
    <property type="protein sequence ID" value="AUN95840.1"/>
    <property type="molecule type" value="Genomic_DNA"/>
</dbReference>
<evidence type="ECO:0000313" key="2">
    <source>
        <dbReference type="EMBL" id="AUN95840.1"/>
    </source>
</evidence>
<dbReference type="InterPro" id="IPR007462">
    <property type="entry name" value="COV1-like"/>
</dbReference>
<evidence type="ECO:0008006" key="4">
    <source>
        <dbReference type="Google" id="ProtNLM"/>
    </source>
</evidence>
<dbReference type="PANTHER" id="PTHR31876">
    <property type="entry name" value="COV-LIKE PROTEIN 1"/>
    <property type="match status" value="1"/>
</dbReference>
<dbReference type="OrthoDB" id="5636623at2"/>
<reference evidence="2" key="2">
    <citation type="journal article" date="2019" name="Int. J. Syst. Evol. Microbiol.">
        <title>Azoarcus pumilus sp. nov., isolated from seawater in Sanya, China.</title>
        <authorList>
            <person name="Fu G.Y."/>
            <person name="Yu X.Y."/>
            <person name="Yu X.D."/>
            <person name="Zhao Z."/>
            <person name="Chen C."/>
            <person name="Wang R.J."/>
            <person name="Wu M."/>
            <person name="Zhang X.Q."/>
        </authorList>
    </citation>
    <scope>NUCLEOTIDE SEQUENCE</scope>
    <source>
        <strain evidence="2">SY39</strain>
    </source>
</reference>
<keyword evidence="3" id="KW-1185">Reference proteome</keyword>
<evidence type="ECO:0000256" key="1">
    <source>
        <dbReference type="SAM" id="Phobius"/>
    </source>
</evidence>
<dbReference type="RefSeq" id="WP_102247885.1">
    <property type="nucleotide sequence ID" value="NZ_CP025682.1"/>
</dbReference>
<keyword evidence="1" id="KW-0812">Transmembrane</keyword>
<protein>
    <recommendedName>
        <fullName evidence="4">DUF502 domain-containing protein</fullName>
    </recommendedName>
</protein>
<dbReference type="Pfam" id="PF04367">
    <property type="entry name" value="DUF502"/>
    <property type="match status" value="1"/>
</dbReference>
<dbReference type="Proteomes" id="UP000242205">
    <property type="component" value="Chromosome"/>
</dbReference>
<feature type="transmembrane region" description="Helical" evidence="1">
    <location>
        <begin position="48"/>
        <end position="69"/>
    </location>
</feature>
<name>A0A2I6S9A2_9RHOO</name>
<accession>A0A2I6S9A2</accession>
<gene>
    <name evidence="2" type="ORF">C0099_13420</name>
</gene>
<sequence>MGVITRNILTGLITILPVTLTIYLLWWLVVSAENLLGRRLLAVLPDGIYQPGLGVAIGLVLCFVVGLLMHTYVMQRLVEYGETLFQKLPIVRSIYPTIRDFFEYFSPMRKKDFRQVVAVKLPETGLEVVGLVTQTDRNRMPRNFGDEGSVLVYLPMSYMIGGYTAVVPRANVRELDISMDEAMRFILTAGVTGVGNQRKKVSRPEAVKTASEQSKA</sequence>
<dbReference type="AlphaFoldDB" id="A0A2I6S9A2"/>
<feature type="transmembrane region" description="Helical" evidence="1">
    <location>
        <begin position="7"/>
        <end position="28"/>
    </location>
</feature>
<dbReference type="PANTHER" id="PTHR31876:SF26">
    <property type="entry name" value="PROTEIN LIKE COV 2"/>
    <property type="match status" value="1"/>
</dbReference>
<organism evidence="2 3">
    <name type="scientific">Pseudazoarcus pumilus</name>
    <dbReference type="NCBI Taxonomy" id="2067960"/>
    <lineage>
        <taxon>Bacteria</taxon>
        <taxon>Pseudomonadati</taxon>
        <taxon>Pseudomonadota</taxon>
        <taxon>Betaproteobacteria</taxon>
        <taxon>Rhodocyclales</taxon>
        <taxon>Zoogloeaceae</taxon>
        <taxon>Pseudazoarcus</taxon>
    </lineage>
</organism>
<dbReference type="KEGG" id="atw:C0099_13420"/>
<keyword evidence="1" id="KW-0472">Membrane</keyword>
<proteinExistence type="predicted"/>
<reference evidence="2" key="1">
    <citation type="submission" date="2018-01" db="EMBL/GenBank/DDBJ databases">
        <authorList>
            <person name="Fu G.-Y."/>
        </authorList>
    </citation>
    <scope>NUCLEOTIDE SEQUENCE [LARGE SCALE GENOMIC DNA]</scope>
    <source>
        <strain evidence="2">SY39</strain>
    </source>
</reference>